<comment type="catalytic activity">
    <reaction evidence="12">
        <text>K(+)(in) = K(+)(out)</text>
        <dbReference type="Rhea" id="RHEA:29463"/>
        <dbReference type="ChEBI" id="CHEBI:29103"/>
    </reaction>
</comment>
<feature type="transmembrane region" description="Helical" evidence="13">
    <location>
        <begin position="84"/>
        <end position="102"/>
    </location>
</feature>
<evidence type="ECO:0000256" key="12">
    <source>
        <dbReference type="ARBA" id="ARBA00034430"/>
    </source>
</evidence>
<feature type="transmembrane region" description="Helical" evidence="13">
    <location>
        <begin position="114"/>
        <end position="133"/>
    </location>
</feature>
<dbReference type="RefSeq" id="WP_117403949.1">
    <property type="nucleotide sequence ID" value="NZ_QVNQ01000011.1"/>
</dbReference>
<keyword evidence="3" id="KW-0813">Transport</keyword>
<evidence type="ECO:0000313" key="14">
    <source>
        <dbReference type="EMBL" id="RFS82019.1"/>
    </source>
</evidence>
<name>A0A372GA43_9ACTN</name>
<evidence type="ECO:0000256" key="2">
    <source>
        <dbReference type="ARBA" id="ARBA00006920"/>
    </source>
</evidence>
<feature type="transmembrane region" description="Helical" evidence="13">
    <location>
        <begin position="12"/>
        <end position="34"/>
    </location>
</feature>
<evidence type="ECO:0000256" key="7">
    <source>
        <dbReference type="ARBA" id="ARBA00022958"/>
    </source>
</evidence>
<accession>A0A372GA43</accession>
<evidence type="ECO:0000256" key="6">
    <source>
        <dbReference type="ARBA" id="ARBA00022826"/>
    </source>
</evidence>
<protein>
    <submittedName>
        <fullName evidence="14">DUF1211 domain-containing protein</fullName>
    </submittedName>
</protein>
<dbReference type="PANTHER" id="PTHR31462">
    <property type="entry name" value="ENDOSOMAL/LYSOSOMAL POTASSIUM CHANNEL TMEM175"/>
    <property type="match status" value="1"/>
</dbReference>
<keyword evidence="8 13" id="KW-1133">Transmembrane helix</keyword>
<proteinExistence type="inferred from homology"/>
<dbReference type="InterPro" id="IPR010617">
    <property type="entry name" value="TMEM175-like"/>
</dbReference>
<dbReference type="OrthoDB" id="7626281at2"/>
<sequence length="201" mass="22217">MAIPRDPDRLVYFTDAVVAIAVTLLVLPLVNVVPQAERNGQSAAEVITEHQPEIFGFLLSFAVISRLWLVHHDFFRHVRAYSKPLLMCNVGWLLTIVVLPFPTEMVGVYGDDRFTAGFYIATILAAVLFQTGLELIVRANPELASETAPPPPESLPGSVTAAALLALALVLALTVPSLNYWTLLLLFLSSPIEKAWHKYRR</sequence>
<comment type="caution">
    <text evidence="14">The sequence shown here is derived from an EMBL/GenBank/DDBJ whole genome shotgun (WGS) entry which is preliminary data.</text>
</comment>
<evidence type="ECO:0000256" key="11">
    <source>
        <dbReference type="ARBA" id="ARBA00023303"/>
    </source>
</evidence>
<dbReference type="Pfam" id="PF06736">
    <property type="entry name" value="TMEM175"/>
    <property type="match status" value="1"/>
</dbReference>
<evidence type="ECO:0000256" key="9">
    <source>
        <dbReference type="ARBA" id="ARBA00023065"/>
    </source>
</evidence>
<dbReference type="Proteomes" id="UP000262882">
    <property type="component" value="Unassembled WGS sequence"/>
</dbReference>
<evidence type="ECO:0000256" key="13">
    <source>
        <dbReference type="SAM" id="Phobius"/>
    </source>
</evidence>
<keyword evidence="6" id="KW-0631">Potassium channel</keyword>
<dbReference type="AlphaFoldDB" id="A0A372GA43"/>
<keyword evidence="9" id="KW-0406">Ion transport</keyword>
<feature type="transmembrane region" description="Helical" evidence="13">
    <location>
        <begin position="154"/>
        <end position="172"/>
    </location>
</feature>
<comment type="subcellular location">
    <subcellularLocation>
        <location evidence="1">Membrane</location>
        <topology evidence="1">Multi-pass membrane protein</topology>
    </subcellularLocation>
</comment>
<keyword evidence="5 13" id="KW-0812">Transmembrane</keyword>
<organism evidence="14 15">
    <name type="scientific">Actinomadura spongiicola</name>
    <dbReference type="NCBI Taxonomy" id="2303421"/>
    <lineage>
        <taxon>Bacteria</taxon>
        <taxon>Bacillati</taxon>
        <taxon>Actinomycetota</taxon>
        <taxon>Actinomycetes</taxon>
        <taxon>Streptosporangiales</taxon>
        <taxon>Thermomonosporaceae</taxon>
        <taxon>Actinomadura</taxon>
    </lineage>
</organism>
<keyword evidence="10 13" id="KW-0472">Membrane</keyword>
<keyword evidence="4" id="KW-0633">Potassium transport</keyword>
<dbReference type="EMBL" id="QVNQ01000011">
    <property type="protein sequence ID" value="RFS82019.1"/>
    <property type="molecule type" value="Genomic_DNA"/>
</dbReference>
<comment type="similarity">
    <text evidence="2">Belongs to the TMEM175 family.</text>
</comment>
<keyword evidence="11" id="KW-0407">Ion channel</keyword>
<gene>
    <name evidence="14" type="ORF">D0T12_30155</name>
</gene>
<keyword evidence="15" id="KW-1185">Reference proteome</keyword>
<evidence type="ECO:0000256" key="4">
    <source>
        <dbReference type="ARBA" id="ARBA00022538"/>
    </source>
</evidence>
<dbReference type="PANTHER" id="PTHR31462:SF5">
    <property type="entry name" value="ENDOSOMAL_LYSOSOMAL PROTON CHANNEL TMEM175"/>
    <property type="match status" value="1"/>
</dbReference>
<feature type="transmembrane region" description="Helical" evidence="13">
    <location>
        <begin position="54"/>
        <end position="72"/>
    </location>
</feature>
<evidence type="ECO:0000256" key="5">
    <source>
        <dbReference type="ARBA" id="ARBA00022692"/>
    </source>
</evidence>
<keyword evidence="7" id="KW-0630">Potassium</keyword>
<reference evidence="14 15" key="1">
    <citation type="submission" date="2018-08" db="EMBL/GenBank/DDBJ databases">
        <title>Actinomadura spongicola sp. nov., isolated from marine sponge Leucetta chagosensis.</title>
        <authorList>
            <person name="Li L."/>
            <person name="Lin H.W."/>
        </authorList>
    </citation>
    <scope>NUCLEOTIDE SEQUENCE [LARGE SCALE GENOMIC DNA]</scope>
    <source>
        <strain evidence="14 15">LHW52907</strain>
    </source>
</reference>
<evidence type="ECO:0000256" key="8">
    <source>
        <dbReference type="ARBA" id="ARBA00022989"/>
    </source>
</evidence>
<dbReference type="GO" id="GO:0016020">
    <property type="term" value="C:membrane"/>
    <property type="evidence" value="ECO:0007669"/>
    <property type="project" value="UniProtKB-SubCell"/>
</dbReference>
<evidence type="ECO:0000256" key="3">
    <source>
        <dbReference type="ARBA" id="ARBA00022448"/>
    </source>
</evidence>
<dbReference type="GO" id="GO:0015252">
    <property type="term" value="F:proton channel activity"/>
    <property type="evidence" value="ECO:0007669"/>
    <property type="project" value="InterPro"/>
</dbReference>
<evidence type="ECO:0000256" key="1">
    <source>
        <dbReference type="ARBA" id="ARBA00004141"/>
    </source>
</evidence>
<evidence type="ECO:0000313" key="15">
    <source>
        <dbReference type="Proteomes" id="UP000262882"/>
    </source>
</evidence>
<evidence type="ECO:0000256" key="10">
    <source>
        <dbReference type="ARBA" id="ARBA00023136"/>
    </source>
</evidence>
<dbReference type="GO" id="GO:0005267">
    <property type="term" value="F:potassium channel activity"/>
    <property type="evidence" value="ECO:0007669"/>
    <property type="project" value="UniProtKB-KW"/>
</dbReference>